<dbReference type="Pfam" id="PF23040">
    <property type="entry name" value="PH_SSH1-like_1st"/>
    <property type="match status" value="1"/>
</dbReference>
<organism evidence="2 3">
    <name type="scientific">Parascaris equorum</name>
    <name type="common">Equine roundworm</name>
    <dbReference type="NCBI Taxonomy" id="6256"/>
    <lineage>
        <taxon>Eukaryota</taxon>
        <taxon>Metazoa</taxon>
        <taxon>Ecdysozoa</taxon>
        <taxon>Nematoda</taxon>
        <taxon>Chromadorea</taxon>
        <taxon>Rhabditida</taxon>
        <taxon>Spirurina</taxon>
        <taxon>Ascaridomorpha</taxon>
        <taxon>Ascaridoidea</taxon>
        <taxon>Ascarididae</taxon>
        <taxon>Parascaris</taxon>
    </lineage>
</organism>
<dbReference type="InterPro" id="IPR043588">
    <property type="entry name" value="SSH-N"/>
</dbReference>
<dbReference type="Proteomes" id="UP000887564">
    <property type="component" value="Unplaced"/>
</dbReference>
<dbReference type="WBParaSite" id="PEQ_0000827001-mRNA-1">
    <property type="protein sequence ID" value="PEQ_0000827001-mRNA-1"/>
    <property type="gene ID" value="PEQ_0000827001"/>
</dbReference>
<evidence type="ECO:0000313" key="2">
    <source>
        <dbReference type="Proteomes" id="UP000887564"/>
    </source>
</evidence>
<sequence length="100" mass="11219">MLRMLPPEDTLTMAVRLQPNSDQDCSQDHARYLAVVASSSRQDIDDSRDARECVLLGLDCLPGDKATFVFYCYEPQLEYLIAGYLEKVSVECAVHLATMT</sequence>
<feature type="domain" description="Slingshot N-terminal" evidence="1">
    <location>
        <begin position="1"/>
        <end position="65"/>
    </location>
</feature>
<keyword evidence="2" id="KW-1185">Reference proteome</keyword>
<reference evidence="3" key="1">
    <citation type="submission" date="2022-11" db="UniProtKB">
        <authorList>
            <consortium name="WormBaseParasite"/>
        </authorList>
    </citation>
    <scope>IDENTIFICATION</scope>
</reference>
<name>A0A914S1S3_PAREQ</name>
<accession>A0A914S1S3</accession>
<evidence type="ECO:0000313" key="3">
    <source>
        <dbReference type="WBParaSite" id="PEQ_0000827001-mRNA-1"/>
    </source>
</evidence>
<protein>
    <recommendedName>
        <fullName evidence="1">Slingshot N-terminal domain-containing protein</fullName>
    </recommendedName>
</protein>
<evidence type="ECO:0000259" key="1">
    <source>
        <dbReference type="Pfam" id="PF23040"/>
    </source>
</evidence>
<proteinExistence type="predicted"/>
<dbReference type="AlphaFoldDB" id="A0A914S1S3"/>